<comment type="caution">
    <text evidence="2">The sequence shown here is derived from an EMBL/GenBank/DDBJ whole genome shotgun (WGS) entry which is preliminary data.</text>
</comment>
<evidence type="ECO:0000256" key="1">
    <source>
        <dbReference type="SAM" id="MobiDB-lite"/>
    </source>
</evidence>
<feature type="compositionally biased region" description="Basic and acidic residues" evidence="1">
    <location>
        <begin position="142"/>
        <end position="162"/>
    </location>
</feature>
<dbReference type="Proteomes" id="UP000247569">
    <property type="component" value="Unassembled WGS sequence"/>
</dbReference>
<accession>A0A318K0Z8</accession>
<feature type="compositionally biased region" description="Pro residues" evidence="1">
    <location>
        <begin position="166"/>
        <end position="177"/>
    </location>
</feature>
<keyword evidence="3" id="KW-1185">Reference proteome</keyword>
<feature type="compositionally biased region" description="Polar residues" evidence="1">
    <location>
        <begin position="62"/>
        <end position="74"/>
    </location>
</feature>
<evidence type="ECO:0000313" key="3">
    <source>
        <dbReference type="Proteomes" id="UP000247569"/>
    </source>
</evidence>
<dbReference type="EMBL" id="QJKF01000009">
    <property type="protein sequence ID" value="PXX60825.1"/>
    <property type="molecule type" value="Genomic_DNA"/>
</dbReference>
<protein>
    <submittedName>
        <fullName evidence="2">Uncharacterized protein</fullName>
    </submittedName>
</protein>
<feature type="compositionally biased region" description="Basic and acidic residues" evidence="1">
    <location>
        <begin position="77"/>
        <end position="96"/>
    </location>
</feature>
<feature type="region of interest" description="Disordered" evidence="1">
    <location>
        <begin position="1"/>
        <end position="204"/>
    </location>
</feature>
<feature type="region of interest" description="Disordered" evidence="1">
    <location>
        <begin position="216"/>
        <end position="247"/>
    </location>
</feature>
<feature type="compositionally biased region" description="Polar residues" evidence="1">
    <location>
        <begin position="185"/>
        <end position="199"/>
    </location>
</feature>
<gene>
    <name evidence="2" type="ORF">DFR70_10916</name>
</gene>
<dbReference type="AlphaFoldDB" id="A0A318K0Z8"/>
<reference evidence="2 3" key="1">
    <citation type="submission" date="2018-05" db="EMBL/GenBank/DDBJ databases">
        <title>Genomic Encyclopedia of Type Strains, Phase IV (KMG-IV): sequencing the most valuable type-strain genomes for metagenomic binning, comparative biology and taxonomic classification.</title>
        <authorList>
            <person name="Goeker M."/>
        </authorList>
    </citation>
    <scope>NUCLEOTIDE SEQUENCE [LARGE SCALE GENOMIC DNA]</scope>
    <source>
        <strain evidence="2 3">DSM 44704</strain>
    </source>
</reference>
<evidence type="ECO:0000313" key="2">
    <source>
        <dbReference type="EMBL" id="PXX60825.1"/>
    </source>
</evidence>
<sequence>MNGGLRAMIANNRAQTPRLRPRPVGRFESGGMSGPDIDTEAAAPEPERVVERVAGERDATVKTPSLSPERTPQESPVRLRDRRLRESTPERSERPMKQAVLHPNAPISAASTPVRDQPETPTVTAVHHHSTEQRIVTPHPVSKSEQRLDDPVRPAPPREPERGALVPPPLPPLPAPMIPRAAGPMNSSVQQADSSSTAPSAEPVVQVSIGRIEVRATPAEPGVRKTEPAHRPAVIGLDDYLSQRGAR</sequence>
<name>A0A318K0Z8_9NOCA</name>
<proteinExistence type="predicted"/>
<feature type="compositionally biased region" description="Basic and acidic residues" evidence="1">
    <location>
        <begin position="45"/>
        <end position="60"/>
    </location>
</feature>
<organism evidence="2 3">
    <name type="scientific">Nocardia tenerifensis</name>
    <dbReference type="NCBI Taxonomy" id="228006"/>
    <lineage>
        <taxon>Bacteria</taxon>
        <taxon>Bacillati</taxon>
        <taxon>Actinomycetota</taxon>
        <taxon>Actinomycetes</taxon>
        <taxon>Mycobacteriales</taxon>
        <taxon>Nocardiaceae</taxon>
        <taxon>Nocardia</taxon>
    </lineage>
</organism>